<reference evidence="3 4" key="1">
    <citation type="submission" date="2016-07" db="EMBL/GenBank/DDBJ databases">
        <title>Pervasive Adenine N6-methylation of Active Genes in Fungi.</title>
        <authorList>
            <consortium name="DOE Joint Genome Institute"/>
            <person name="Mondo S.J."/>
            <person name="Dannebaum R.O."/>
            <person name="Kuo R.C."/>
            <person name="Labutti K."/>
            <person name="Haridas S."/>
            <person name="Kuo A."/>
            <person name="Salamov A."/>
            <person name="Ahrendt S.R."/>
            <person name="Lipzen A."/>
            <person name="Sullivan W."/>
            <person name="Andreopoulos W.B."/>
            <person name="Clum A."/>
            <person name="Lindquist E."/>
            <person name="Daum C."/>
            <person name="Ramamoorthy G.K."/>
            <person name="Gryganskyi A."/>
            <person name="Culley D."/>
            <person name="Magnuson J.K."/>
            <person name="James T.Y."/>
            <person name="O'Malley M.A."/>
            <person name="Stajich J.E."/>
            <person name="Spatafora J.W."/>
            <person name="Visel A."/>
            <person name="Grigoriev I.V."/>
        </authorList>
    </citation>
    <scope>NUCLEOTIDE SEQUENCE [LARGE SCALE GENOMIC DNA]</scope>
    <source>
        <strain evidence="3 4">PL171</strain>
    </source>
</reference>
<dbReference type="EMBL" id="MCFL01000002">
    <property type="protein sequence ID" value="ORZ41114.1"/>
    <property type="molecule type" value="Genomic_DNA"/>
</dbReference>
<comment type="caution">
    <text evidence="3">The sequence shown here is derived from an EMBL/GenBank/DDBJ whole genome shotgun (WGS) entry which is preliminary data.</text>
</comment>
<keyword evidence="4" id="KW-1185">Reference proteome</keyword>
<dbReference type="GO" id="GO:0000009">
    <property type="term" value="F:alpha-1,6-mannosyltransferase activity"/>
    <property type="evidence" value="ECO:0007669"/>
    <property type="project" value="InterPro"/>
</dbReference>
<comment type="similarity">
    <text evidence="1">Belongs to the glycosyltransferase 32 family.</text>
</comment>
<dbReference type="SUPFAM" id="SSF53448">
    <property type="entry name" value="Nucleotide-diphospho-sugar transferases"/>
    <property type="match status" value="1"/>
</dbReference>
<dbReference type="STRING" id="765915.A0A1Y2I4I4"/>
<dbReference type="InterPro" id="IPR029044">
    <property type="entry name" value="Nucleotide-diphossugar_trans"/>
</dbReference>
<evidence type="ECO:0000256" key="1">
    <source>
        <dbReference type="ARBA" id="ARBA00009003"/>
    </source>
</evidence>
<dbReference type="InterPro" id="IPR039367">
    <property type="entry name" value="Och1-like"/>
</dbReference>
<dbReference type="InterPro" id="IPR007577">
    <property type="entry name" value="GlycoTrfase_DXD_sugar-bd_CS"/>
</dbReference>
<keyword evidence="3" id="KW-0808">Transferase</keyword>
<dbReference type="PANTHER" id="PTHR31834">
    <property type="entry name" value="INITIATION-SPECIFIC ALPHA-1,6-MANNOSYLTRANSFERASE"/>
    <property type="match status" value="1"/>
</dbReference>
<dbReference type="OrthoDB" id="411251at2759"/>
<organism evidence="3 4">
    <name type="scientific">Catenaria anguillulae PL171</name>
    <dbReference type="NCBI Taxonomy" id="765915"/>
    <lineage>
        <taxon>Eukaryota</taxon>
        <taxon>Fungi</taxon>
        <taxon>Fungi incertae sedis</taxon>
        <taxon>Blastocladiomycota</taxon>
        <taxon>Blastocladiomycetes</taxon>
        <taxon>Blastocladiales</taxon>
        <taxon>Catenariaceae</taxon>
        <taxon>Catenaria</taxon>
    </lineage>
</organism>
<evidence type="ECO:0000313" key="4">
    <source>
        <dbReference type="Proteomes" id="UP000193411"/>
    </source>
</evidence>
<dbReference type="GO" id="GO:0000136">
    <property type="term" value="C:mannan polymerase complex"/>
    <property type="evidence" value="ECO:0007669"/>
    <property type="project" value="TreeGrafter"/>
</dbReference>
<dbReference type="AlphaFoldDB" id="A0A1Y2I4I4"/>
<dbReference type="GO" id="GO:0006487">
    <property type="term" value="P:protein N-linked glycosylation"/>
    <property type="evidence" value="ECO:0007669"/>
    <property type="project" value="TreeGrafter"/>
</dbReference>
<sequence length="377" mass="42059">MDRSDDNLLPTVGSGRSRQPSPKRTLALSAHGARWNPCRVAAILSIGLLLFLYCHSQYSSASTSNATVDLPAESSQVSDPLAIYNLALSTRNSHMAQTQTRATKYTTTSIPPLVHMIWLGPTTPPATAYRCRDEWQRKHPTWHVLFWDEPNATHVVRTHFAHLWPLYAALPKVVMRSDWLRYMLLSVFGGIYADVDACPLKPFDQWDMVKGQPDPAGVVVGVEMDTLRADWRTFANRAFQIASWTLVSVPGHPLWAMILHDSVTRVQRLYNPRTNQWWANVTDEVCESTGPAVVTDVTLQGYMARWGDTSGRALHGMQDARRFGDAVLLPITSFAPHAADMGAKGSWDVQAYVHHGFSGTWKGQWSHVSVQVRDGTG</sequence>
<feature type="region of interest" description="Disordered" evidence="2">
    <location>
        <begin position="1"/>
        <end position="25"/>
    </location>
</feature>
<dbReference type="Pfam" id="PF04488">
    <property type="entry name" value="Gly_transf_sug"/>
    <property type="match status" value="1"/>
</dbReference>
<gene>
    <name evidence="3" type="ORF">BCR44DRAFT_1482042</name>
</gene>
<dbReference type="Proteomes" id="UP000193411">
    <property type="component" value="Unassembled WGS sequence"/>
</dbReference>
<proteinExistence type="inferred from homology"/>
<protein>
    <submittedName>
        <fullName evidence="3">Nucleotide-diphospho-sugar transferase</fullName>
    </submittedName>
</protein>
<dbReference type="PANTHER" id="PTHR31834:SF1">
    <property type="entry name" value="INITIATION-SPECIFIC ALPHA-1,6-MANNOSYLTRANSFERASE"/>
    <property type="match status" value="1"/>
</dbReference>
<name>A0A1Y2I4I4_9FUNG</name>
<dbReference type="Gene3D" id="3.90.550.20">
    <property type="match status" value="1"/>
</dbReference>
<evidence type="ECO:0000313" key="3">
    <source>
        <dbReference type="EMBL" id="ORZ41114.1"/>
    </source>
</evidence>
<evidence type="ECO:0000256" key="2">
    <source>
        <dbReference type="SAM" id="MobiDB-lite"/>
    </source>
</evidence>
<accession>A0A1Y2I4I4</accession>